<keyword evidence="1" id="KW-1133">Transmembrane helix</keyword>
<dbReference type="GO" id="GO:0005230">
    <property type="term" value="F:extracellular ligand-gated monoatomic ion channel activity"/>
    <property type="evidence" value="ECO:0007669"/>
    <property type="project" value="InterPro"/>
</dbReference>
<keyword evidence="1" id="KW-0472">Membrane</keyword>
<dbReference type="Gene3D" id="2.70.170.10">
    <property type="entry name" value="Neurotransmitter-gated ion-channel ligand-binding domain"/>
    <property type="match status" value="1"/>
</dbReference>
<dbReference type="AlphaFoldDB" id="A0A1V1NXY4"/>
<comment type="caution">
    <text evidence="2">The sequence shown here is derived from an EMBL/GenBank/DDBJ whole genome shotgun (WGS) entry which is preliminary data.</text>
</comment>
<dbReference type="Proteomes" id="UP000189670">
    <property type="component" value="Unassembled WGS sequence"/>
</dbReference>
<proteinExistence type="predicted"/>
<reference evidence="3" key="1">
    <citation type="submission" date="2012-11" db="EMBL/GenBank/DDBJ databases">
        <authorList>
            <person name="Lucero-Rivera Y.E."/>
            <person name="Tovar-Ramirez D."/>
        </authorList>
    </citation>
    <scope>NUCLEOTIDE SEQUENCE [LARGE SCALE GENOMIC DNA]</scope>
    <source>
        <strain evidence="3">Araruama</strain>
    </source>
</reference>
<keyword evidence="1" id="KW-0812">Transmembrane</keyword>
<organism evidence="2 3">
    <name type="scientific">Candidatus Magnetoglobus multicellularis str. Araruama</name>
    <dbReference type="NCBI Taxonomy" id="890399"/>
    <lineage>
        <taxon>Bacteria</taxon>
        <taxon>Pseudomonadati</taxon>
        <taxon>Thermodesulfobacteriota</taxon>
        <taxon>Desulfobacteria</taxon>
        <taxon>Desulfobacterales</taxon>
        <taxon>Desulfobacteraceae</taxon>
        <taxon>Candidatus Magnetoglobus</taxon>
    </lineage>
</organism>
<evidence type="ECO:0000313" key="3">
    <source>
        <dbReference type="Proteomes" id="UP000189670"/>
    </source>
</evidence>
<sequence>MINIARNKVRDSLSEINSFSQSINGVTGNIFFNEQGAVDKPLKLAFYKKQKLFPCFQQYVLSHNNTSAKANKLITINNTVMQKTKIVYAGIDFKKLSDLDINQQTCEIEFYIWFRFENSFDPNEILFMNAVEPISFGDPFFSERTGKVTTLAYLLKGKFNVYYDRQWLPFDTHEIQIKFRHKYDNTDHIIFIPDHITPGDVIYSNLDGHEVKKFSLDQTIYENDQILDPTKNNNFAVINASTTIQRSDPFYFLRFLIPLTLCLISVLYILITIFRGKRGRSY</sequence>
<dbReference type="InterPro" id="IPR036734">
    <property type="entry name" value="Neur_chan_lig-bd_sf"/>
</dbReference>
<evidence type="ECO:0000256" key="1">
    <source>
        <dbReference type="SAM" id="Phobius"/>
    </source>
</evidence>
<feature type="transmembrane region" description="Helical" evidence="1">
    <location>
        <begin position="251"/>
        <end position="274"/>
    </location>
</feature>
<gene>
    <name evidence="2" type="ORF">OMM_05144</name>
</gene>
<protein>
    <submittedName>
        <fullName evidence="2">Uncharacterized protein</fullName>
    </submittedName>
</protein>
<dbReference type="GO" id="GO:0016020">
    <property type="term" value="C:membrane"/>
    <property type="evidence" value="ECO:0007669"/>
    <property type="project" value="InterPro"/>
</dbReference>
<dbReference type="EMBL" id="ATBP01001389">
    <property type="protein sequence ID" value="ETR67423.1"/>
    <property type="molecule type" value="Genomic_DNA"/>
</dbReference>
<accession>A0A1V1NXY4</accession>
<name>A0A1V1NXY4_9BACT</name>
<evidence type="ECO:0000313" key="2">
    <source>
        <dbReference type="EMBL" id="ETR67423.1"/>
    </source>
</evidence>